<accession>A0A1E5IMY3</accession>
<dbReference type="PRINTS" id="PR01727">
    <property type="entry name" value="DNABINDINGHU"/>
</dbReference>
<keyword evidence="5" id="KW-1185">Reference proteome</keyword>
<gene>
    <name evidence="4" type="ORF">ATZ36_12350</name>
</gene>
<dbReference type="EMBL" id="LNVX01000039">
    <property type="protein sequence ID" value="OEG71847.1"/>
    <property type="molecule type" value="Genomic_DNA"/>
</dbReference>
<dbReference type="Pfam" id="PF00216">
    <property type="entry name" value="Bac_DNA_binding"/>
    <property type="match status" value="1"/>
</dbReference>
<comment type="similarity">
    <text evidence="1 3">Belongs to the bacterial histone-like protein family.</text>
</comment>
<dbReference type="InterPro" id="IPR010992">
    <property type="entry name" value="IHF-like_DNA-bd_dom_sf"/>
</dbReference>
<dbReference type="Gene3D" id="4.10.520.10">
    <property type="entry name" value="IHF-like DNA-binding proteins"/>
    <property type="match status" value="1"/>
</dbReference>
<sequence length="86" mass="9847">MTKNDIARVLSRILSSKKEAEAAVNKVFEEMSNSLKNGDKVVITGFGSFNMLETKTKQGRNPRTCEKLFIAPMKKIRFKQSKKFFE</sequence>
<dbReference type="Proteomes" id="UP000095237">
    <property type="component" value="Unassembled WGS sequence"/>
</dbReference>
<proteinExistence type="inferred from homology"/>
<evidence type="ECO:0000256" key="3">
    <source>
        <dbReference type="RuleBase" id="RU003939"/>
    </source>
</evidence>
<organism evidence="4 5">
    <name type="scientific">Endomicrobium trichonymphae</name>
    <dbReference type="NCBI Taxonomy" id="1408204"/>
    <lineage>
        <taxon>Bacteria</taxon>
        <taxon>Pseudomonadati</taxon>
        <taxon>Elusimicrobiota</taxon>
        <taxon>Endomicrobiia</taxon>
        <taxon>Endomicrobiales</taxon>
        <taxon>Endomicrobiaceae</taxon>
        <taxon>Candidatus Endomicrobiellum</taxon>
    </lineage>
</organism>
<evidence type="ECO:0008006" key="6">
    <source>
        <dbReference type="Google" id="ProtNLM"/>
    </source>
</evidence>
<dbReference type="GO" id="GO:0003677">
    <property type="term" value="F:DNA binding"/>
    <property type="evidence" value="ECO:0007669"/>
    <property type="project" value="UniProtKB-KW"/>
</dbReference>
<dbReference type="PANTHER" id="PTHR33175">
    <property type="entry name" value="DNA-BINDING PROTEIN HU"/>
    <property type="match status" value="1"/>
</dbReference>
<evidence type="ECO:0000313" key="5">
    <source>
        <dbReference type="Proteomes" id="UP000095237"/>
    </source>
</evidence>
<reference evidence="4 5" key="1">
    <citation type="submission" date="2015-11" db="EMBL/GenBank/DDBJ databases">
        <title>Evidence for parallel genomic evolution in an endosymbiosis of termite gut flagellates.</title>
        <authorList>
            <person name="Zheng H."/>
        </authorList>
    </citation>
    <scope>NUCLEOTIDE SEQUENCE [LARGE SCALE GENOMIC DNA]</scope>
    <source>
        <strain evidence="4 5">CET450</strain>
    </source>
</reference>
<dbReference type="AlphaFoldDB" id="A0A1E5IMY3"/>
<protein>
    <recommendedName>
        <fullName evidence="6">DNA-binding protein HU</fullName>
    </recommendedName>
</protein>
<dbReference type="GO" id="GO:0005829">
    <property type="term" value="C:cytosol"/>
    <property type="evidence" value="ECO:0007669"/>
    <property type="project" value="TreeGrafter"/>
</dbReference>
<keyword evidence="2" id="KW-0238">DNA-binding</keyword>
<evidence type="ECO:0000313" key="4">
    <source>
        <dbReference type="EMBL" id="OEG71847.1"/>
    </source>
</evidence>
<dbReference type="PANTHER" id="PTHR33175:SF2">
    <property type="entry name" value="INTEGRATION HOST FACTOR SUBUNIT ALPHA"/>
    <property type="match status" value="1"/>
</dbReference>
<dbReference type="GO" id="GO:0030527">
    <property type="term" value="F:structural constituent of chromatin"/>
    <property type="evidence" value="ECO:0007669"/>
    <property type="project" value="InterPro"/>
</dbReference>
<evidence type="ECO:0000256" key="2">
    <source>
        <dbReference type="ARBA" id="ARBA00023125"/>
    </source>
</evidence>
<dbReference type="SMART" id="SM00411">
    <property type="entry name" value="BHL"/>
    <property type="match status" value="1"/>
</dbReference>
<comment type="caution">
    <text evidence="4">The sequence shown here is derived from an EMBL/GenBank/DDBJ whole genome shotgun (WGS) entry which is preliminary data.</text>
</comment>
<dbReference type="CDD" id="cd13836">
    <property type="entry name" value="IHF_B"/>
    <property type="match status" value="1"/>
</dbReference>
<dbReference type="InterPro" id="IPR000119">
    <property type="entry name" value="Hist_DNA-bd"/>
</dbReference>
<dbReference type="SUPFAM" id="SSF47729">
    <property type="entry name" value="IHF-like DNA-binding proteins"/>
    <property type="match status" value="1"/>
</dbReference>
<name>A0A1E5IMY3_ENDTX</name>
<evidence type="ECO:0000256" key="1">
    <source>
        <dbReference type="ARBA" id="ARBA00010529"/>
    </source>
</evidence>